<sequence length="82" mass="9461">MELFKAYLKYAFPYALKVGFSLFIITISLAVAKVAFTELTDPLSVVIERLIIVAVTMFAFFFTCSFIYGLYKYYIDSPFIKK</sequence>
<protein>
    <submittedName>
        <fullName evidence="2">Uncharacterized protein</fullName>
    </submittedName>
</protein>
<evidence type="ECO:0000313" key="3">
    <source>
        <dbReference type="Proteomes" id="UP000549590"/>
    </source>
</evidence>
<feature type="transmembrane region" description="Helical" evidence="1">
    <location>
        <begin position="12"/>
        <end position="31"/>
    </location>
</feature>
<accession>A0AAP7CN44</accession>
<name>A0AAP7CN44_9GAMM</name>
<keyword evidence="1" id="KW-0472">Membrane</keyword>
<keyword evidence="1" id="KW-0812">Transmembrane</keyword>
<proteinExistence type="predicted"/>
<dbReference type="EMBL" id="JABBYB010000011">
    <property type="protein sequence ID" value="NMP04281.1"/>
    <property type="molecule type" value="Genomic_DNA"/>
</dbReference>
<keyword evidence="1" id="KW-1133">Transmembrane helix</keyword>
<reference evidence="2 3" key="1">
    <citation type="submission" date="2020-04" db="EMBL/GenBank/DDBJ databases">
        <title>Genome sequencing and assembly of Pseudoalteromonas arctica.</title>
        <authorList>
            <person name="Cook G.M."/>
        </authorList>
    </citation>
    <scope>NUCLEOTIDE SEQUENCE [LARGE SCALE GENOMIC DNA]</scope>
    <source>
        <strain evidence="2 3">NEC-BIFX-2020_001</strain>
    </source>
</reference>
<dbReference type="RefSeq" id="WP_169045001.1">
    <property type="nucleotide sequence ID" value="NZ_JABBYB010000011.1"/>
</dbReference>
<organism evidence="2 3">
    <name type="scientific">Pseudoalteromonas arctica</name>
    <dbReference type="NCBI Taxonomy" id="394751"/>
    <lineage>
        <taxon>Bacteria</taxon>
        <taxon>Pseudomonadati</taxon>
        <taxon>Pseudomonadota</taxon>
        <taxon>Gammaproteobacteria</taxon>
        <taxon>Alteromonadales</taxon>
        <taxon>Pseudoalteromonadaceae</taxon>
        <taxon>Pseudoalteromonas</taxon>
    </lineage>
</organism>
<comment type="caution">
    <text evidence="2">The sequence shown here is derived from an EMBL/GenBank/DDBJ whole genome shotgun (WGS) entry which is preliminary data.</text>
</comment>
<dbReference type="AlphaFoldDB" id="A0AAP7CN44"/>
<dbReference type="Proteomes" id="UP000549590">
    <property type="component" value="Unassembled WGS sequence"/>
</dbReference>
<evidence type="ECO:0000313" key="2">
    <source>
        <dbReference type="EMBL" id="NMP04281.1"/>
    </source>
</evidence>
<evidence type="ECO:0000256" key="1">
    <source>
        <dbReference type="SAM" id="Phobius"/>
    </source>
</evidence>
<gene>
    <name evidence="2" type="ORF">HHE94_16370</name>
</gene>
<feature type="transmembrane region" description="Helical" evidence="1">
    <location>
        <begin position="51"/>
        <end position="71"/>
    </location>
</feature>